<dbReference type="InterPro" id="IPR012334">
    <property type="entry name" value="Pectin_lyas_fold"/>
</dbReference>
<feature type="domain" description="Right handed beta helix" evidence="2">
    <location>
        <begin position="325"/>
        <end position="470"/>
    </location>
</feature>
<sequence>MKIGLLSICTLALPLVVLAAEFHVASTGNDANAGSADQPFATLAAARDAARQAPAGPHRIVVHTGDYFLDEPLVLDARDKGLSIVGEDRDAVRIFGGRKLTGWTRDGEHFWQVPLPGVKEREWDFRALLVNGRLATKATWPNSTDTLEHLGQWDLPLLPMLAGFWARQPTREELTVMPYKEGDVPADIDVNNAEVRLYHMWAESLVGVESHDIEKRVLVMSSPAVWPMGACNRRKYVIYNIREGMTEPGQWYLDRSNGRLVYWPLPDEDMASIEVIAPLMDRIVVVEGDKDQPVKDVTLQNLSIHCSSSALKSPGFGSSDLDGAVELRYAHDCVLDKLRVTQVGGLGVSVRNSRGGALRDSEVGQTGACGVRIGANGMRVENNHIHHLGQYYPGAAGLLMGGDGIELVRNVIHDVPYSGVIGGGGKECLIEDNLVYHAMMVMHDGAAIYGNLRQSVIRGNVVRDIRPNGAGFGASGYYLDEGSYDCVIENNVSYNVARPTHNHITRGTIVRNNVFISEEDMTVSFQRSENMTFSGNTLYVKGTLRVADRNAAKVWEDNRIFSGDGKDGFRIESWVPLTPPEAPKDRPVYAKAMSAPALDASVTAEEWPVPAITLDRDDTSFVPGGPPSRAQVGFDATNLYVNLQVSRFRGTAISEGDAWEKDDGAEIVIQGQMPDGRAVLLRIRGFAGGAVSCVADDSAGAAMAKALQRGVVFSGKVSRTSWGAAMGWKGEWAIPFAALGISPDIGRELPFNIRLFISETGEWRGWEAQMGSLKFVE</sequence>
<dbReference type="SUPFAM" id="SSF51126">
    <property type="entry name" value="Pectin lyase-like"/>
    <property type="match status" value="1"/>
</dbReference>
<evidence type="ECO:0000313" key="4">
    <source>
        <dbReference type="EMBL" id="MDQ0288333.1"/>
    </source>
</evidence>
<dbReference type="PANTHER" id="PTHR36453">
    <property type="entry name" value="SECRETED PROTEIN-RELATED"/>
    <property type="match status" value="1"/>
</dbReference>
<dbReference type="Proteomes" id="UP001238163">
    <property type="component" value="Unassembled WGS sequence"/>
</dbReference>
<evidence type="ECO:0000256" key="1">
    <source>
        <dbReference type="SAM" id="SignalP"/>
    </source>
</evidence>
<feature type="signal peptide" evidence="1">
    <location>
        <begin position="1"/>
        <end position="19"/>
    </location>
</feature>
<dbReference type="InterPro" id="IPR048482">
    <property type="entry name" value="GH141_ins"/>
</dbReference>
<dbReference type="Pfam" id="PF13229">
    <property type="entry name" value="Beta_helix"/>
    <property type="match status" value="1"/>
</dbReference>
<feature type="domain" description="GH141-like insertion" evidence="3">
    <location>
        <begin position="110"/>
        <end position="264"/>
    </location>
</feature>
<protein>
    <recommendedName>
        <fullName evidence="6">Right handed beta helix domain-containing protein</fullName>
    </recommendedName>
</protein>
<dbReference type="InterPro" id="IPR039448">
    <property type="entry name" value="Beta_helix"/>
</dbReference>
<proteinExistence type="predicted"/>
<name>A0AAE3VD61_9BACT</name>
<comment type="caution">
    <text evidence="4">The sequence shown here is derived from an EMBL/GenBank/DDBJ whole genome shotgun (WGS) entry which is preliminary data.</text>
</comment>
<dbReference type="RefSeq" id="WP_307259655.1">
    <property type="nucleotide sequence ID" value="NZ_JAUSVL010000001.1"/>
</dbReference>
<evidence type="ECO:0000259" key="2">
    <source>
        <dbReference type="Pfam" id="PF13229"/>
    </source>
</evidence>
<dbReference type="Gene3D" id="2.160.20.10">
    <property type="entry name" value="Single-stranded right-handed beta-helix, Pectin lyase-like"/>
    <property type="match status" value="2"/>
</dbReference>
<dbReference type="EMBL" id="JAUSVL010000001">
    <property type="protein sequence ID" value="MDQ0288333.1"/>
    <property type="molecule type" value="Genomic_DNA"/>
</dbReference>
<evidence type="ECO:0000313" key="5">
    <source>
        <dbReference type="Proteomes" id="UP001238163"/>
    </source>
</evidence>
<keyword evidence="1" id="KW-0732">Signal</keyword>
<dbReference type="AlphaFoldDB" id="A0AAE3VD61"/>
<dbReference type="SUPFAM" id="SSF49344">
    <property type="entry name" value="CBD9-like"/>
    <property type="match status" value="1"/>
</dbReference>
<evidence type="ECO:0000259" key="3">
    <source>
        <dbReference type="Pfam" id="PF21231"/>
    </source>
</evidence>
<evidence type="ECO:0008006" key="6">
    <source>
        <dbReference type="Google" id="ProtNLM"/>
    </source>
</evidence>
<organism evidence="4 5">
    <name type="scientific">Oligosphaera ethanolica</name>
    <dbReference type="NCBI Taxonomy" id="760260"/>
    <lineage>
        <taxon>Bacteria</taxon>
        <taxon>Pseudomonadati</taxon>
        <taxon>Lentisphaerota</taxon>
        <taxon>Oligosphaeria</taxon>
        <taxon>Oligosphaerales</taxon>
        <taxon>Oligosphaeraceae</taxon>
        <taxon>Oligosphaera</taxon>
    </lineage>
</organism>
<dbReference type="Pfam" id="PF21231">
    <property type="entry name" value="GH141_M"/>
    <property type="match status" value="1"/>
</dbReference>
<dbReference type="InterPro" id="IPR011050">
    <property type="entry name" value="Pectin_lyase_fold/virulence"/>
</dbReference>
<dbReference type="PANTHER" id="PTHR36453:SF1">
    <property type="entry name" value="RIGHT HANDED BETA HELIX DOMAIN-CONTAINING PROTEIN"/>
    <property type="match status" value="1"/>
</dbReference>
<accession>A0AAE3VD61</accession>
<keyword evidence="5" id="KW-1185">Reference proteome</keyword>
<gene>
    <name evidence="4" type="ORF">J3R75_000440</name>
</gene>
<feature type="chain" id="PRO_5042165616" description="Right handed beta helix domain-containing protein" evidence="1">
    <location>
        <begin position="20"/>
        <end position="777"/>
    </location>
</feature>
<reference evidence="4" key="1">
    <citation type="submission" date="2023-07" db="EMBL/GenBank/DDBJ databases">
        <title>Genomic Encyclopedia of Type Strains, Phase IV (KMG-IV): sequencing the most valuable type-strain genomes for metagenomic binning, comparative biology and taxonomic classification.</title>
        <authorList>
            <person name="Goeker M."/>
        </authorList>
    </citation>
    <scope>NUCLEOTIDE SEQUENCE</scope>
    <source>
        <strain evidence="4">DSM 24202</strain>
    </source>
</reference>